<comment type="caution">
    <text evidence="1">The sequence shown here is derived from an EMBL/GenBank/DDBJ whole genome shotgun (WGS) entry which is preliminary data.</text>
</comment>
<evidence type="ECO:0000313" key="1">
    <source>
        <dbReference type="EMBL" id="GJU00343.1"/>
    </source>
</evidence>
<keyword evidence="2" id="KW-1185">Reference proteome</keyword>
<reference evidence="1" key="2">
    <citation type="submission" date="2022-01" db="EMBL/GenBank/DDBJ databases">
        <authorList>
            <person name="Yamashiro T."/>
            <person name="Shiraishi A."/>
            <person name="Satake H."/>
            <person name="Nakayama K."/>
        </authorList>
    </citation>
    <scope>NUCLEOTIDE SEQUENCE</scope>
</reference>
<name>A0ABQ5ILY6_9ASTR</name>
<proteinExistence type="predicted"/>
<dbReference type="EMBL" id="BQNB010020854">
    <property type="protein sequence ID" value="GJU00343.1"/>
    <property type="molecule type" value="Genomic_DNA"/>
</dbReference>
<protein>
    <recommendedName>
        <fullName evidence="3">Reverse transcriptase domain-containing protein</fullName>
    </recommendedName>
</protein>
<gene>
    <name evidence="1" type="ORF">Tco_1110681</name>
</gene>
<reference evidence="1" key="1">
    <citation type="journal article" date="2022" name="Int. J. Mol. Sci.">
        <title>Draft Genome of Tanacetum Coccineum: Genomic Comparison of Closely Related Tanacetum-Family Plants.</title>
        <authorList>
            <person name="Yamashiro T."/>
            <person name="Shiraishi A."/>
            <person name="Nakayama K."/>
            <person name="Satake H."/>
        </authorList>
    </citation>
    <scope>NUCLEOTIDE SEQUENCE</scope>
</reference>
<accession>A0ABQ5ILY6</accession>
<dbReference type="Proteomes" id="UP001151760">
    <property type="component" value="Unassembled WGS sequence"/>
</dbReference>
<evidence type="ECO:0000313" key="2">
    <source>
        <dbReference type="Proteomes" id="UP001151760"/>
    </source>
</evidence>
<evidence type="ECO:0008006" key="3">
    <source>
        <dbReference type="Google" id="ProtNLM"/>
    </source>
</evidence>
<organism evidence="1 2">
    <name type="scientific">Tanacetum coccineum</name>
    <dbReference type="NCBI Taxonomy" id="301880"/>
    <lineage>
        <taxon>Eukaryota</taxon>
        <taxon>Viridiplantae</taxon>
        <taxon>Streptophyta</taxon>
        <taxon>Embryophyta</taxon>
        <taxon>Tracheophyta</taxon>
        <taxon>Spermatophyta</taxon>
        <taxon>Magnoliopsida</taxon>
        <taxon>eudicotyledons</taxon>
        <taxon>Gunneridae</taxon>
        <taxon>Pentapetalae</taxon>
        <taxon>asterids</taxon>
        <taxon>campanulids</taxon>
        <taxon>Asterales</taxon>
        <taxon>Asteraceae</taxon>
        <taxon>Asteroideae</taxon>
        <taxon>Anthemideae</taxon>
        <taxon>Anthemidinae</taxon>
        <taxon>Tanacetum</taxon>
    </lineage>
</organism>
<sequence length="208" mass="23799">MAPKRTTRSTPATTTTPTTYVTDEQLKRLIDQGVTDALAARDANRSRNGKDIHDSGTGVTRQAPIAHECIYPDFMKCKPLYFKGTEGVVELTQYALTWWNTHFKNVGHEVAYAITWINLKKKMADKYCPRGKELALMYARMFPEESGKIEKYVSGLPDMIHESVMASKPKTMQDATEFAIELMDKKIRTFAERQSKNKRKQDDNQQQQ</sequence>